<dbReference type="GO" id="GO:0045271">
    <property type="term" value="C:respiratory chain complex I"/>
    <property type="evidence" value="ECO:0007669"/>
    <property type="project" value="InterPro"/>
</dbReference>
<dbReference type="Pfam" id="PF05071">
    <property type="entry name" value="NDUFA12"/>
    <property type="match status" value="1"/>
</dbReference>
<feature type="compositionally biased region" description="Low complexity" evidence="2">
    <location>
        <begin position="158"/>
        <end position="175"/>
    </location>
</feature>
<dbReference type="Proteomes" id="UP000574317">
    <property type="component" value="Unassembled WGS sequence"/>
</dbReference>
<dbReference type="InterPro" id="IPR007763">
    <property type="entry name" value="NDUFA12"/>
</dbReference>
<evidence type="ECO:0000313" key="4">
    <source>
        <dbReference type="Proteomes" id="UP000574317"/>
    </source>
</evidence>
<keyword evidence="4" id="KW-1185">Reference proteome</keyword>
<proteinExistence type="inferred from homology"/>
<dbReference type="PANTHER" id="PTHR32470:SF2">
    <property type="entry name" value="NADH DEHYDROGENASE [UBIQUINONE] 1 ALPHA SUBCOMPLEX ASSEMBLY FACTOR 2"/>
    <property type="match status" value="1"/>
</dbReference>
<dbReference type="GO" id="GO:0032981">
    <property type="term" value="P:mitochondrial respiratory chain complex I assembly"/>
    <property type="evidence" value="ECO:0007669"/>
    <property type="project" value="TreeGrafter"/>
</dbReference>
<evidence type="ECO:0008006" key="5">
    <source>
        <dbReference type="Google" id="ProtNLM"/>
    </source>
</evidence>
<dbReference type="PANTHER" id="PTHR32470">
    <property type="entry name" value="ADH DEHYDROGENASE [UBIQUINONE] 1 ALPHA SUBCOMPLEX ASSEMBLY FACTOR 2"/>
    <property type="match status" value="1"/>
</dbReference>
<evidence type="ECO:0000256" key="1">
    <source>
        <dbReference type="ARBA" id="ARBA00007355"/>
    </source>
</evidence>
<protein>
    <recommendedName>
        <fullName evidence="5">NADH dehydrogenase [ubiquinone] 1 alpha subcomplex subunit</fullName>
    </recommendedName>
</protein>
<name>A0A8H5J4X1_9HYPO</name>
<accession>A0A8H5J4X1</accession>
<gene>
    <name evidence="3" type="ORF">FNAPI_8499</name>
</gene>
<feature type="compositionally biased region" description="Polar residues" evidence="2">
    <location>
        <begin position="178"/>
        <end position="187"/>
    </location>
</feature>
<dbReference type="EMBL" id="JAAOAO010000324">
    <property type="protein sequence ID" value="KAF5547668.1"/>
    <property type="molecule type" value="Genomic_DNA"/>
</dbReference>
<sequence length="228" mass="26404">MRVAVCVCHGFETSPSHLRAHIIFGDTQGHKLKQEKPMASNQIGPVARAWYKWKALRLPWRKRFLVGYDLQGNTYWEFRLTRGAESNERWRRIVKYPRSTHYSSVKVSPQWHQWLRHTREDPPSIEEQHSDVLRRVRMQKLAAEADARWEAKPRVMEAPQAAPAPLLSPATARPLQQDAESSEQTDTVSKKIKEDAEKKDDPWAKAKARAPGETWQPTAWIPTAAKKR</sequence>
<dbReference type="GO" id="GO:0005739">
    <property type="term" value="C:mitochondrion"/>
    <property type="evidence" value="ECO:0007669"/>
    <property type="project" value="TreeGrafter"/>
</dbReference>
<comment type="similarity">
    <text evidence="1">Belongs to the complex I NDUFA12 subunit family.</text>
</comment>
<organism evidence="3 4">
    <name type="scientific">Fusarium napiforme</name>
    <dbReference type="NCBI Taxonomy" id="42672"/>
    <lineage>
        <taxon>Eukaryota</taxon>
        <taxon>Fungi</taxon>
        <taxon>Dikarya</taxon>
        <taxon>Ascomycota</taxon>
        <taxon>Pezizomycotina</taxon>
        <taxon>Sordariomycetes</taxon>
        <taxon>Hypocreomycetidae</taxon>
        <taxon>Hypocreales</taxon>
        <taxon>Nectriaceae</taxon>
        <taxon>Fusarium</taxon>
        <taxon>Fusarium fujikuroi species complex</taxon>
    </lineage>
</organism>
<comment type="caution">
    <text evidence="3">The sequence shown here is derived from an EMBL/GenBank/DDBJ whole genome shotgun (WGS) entry which is preliminary data.</text>
</comment>
<evidence type="ECO:0000313" key="3">
    <source>
        <dbReference type="EMBL" id="KAF5547668.1"/>
    </source>
</evidence>
<feature type="region of interest" description="Disordered" evidence="2">
    <location>
        <begin position="152"/>
        <end position="228"/>
    </location>
</feature>
<evidence type="ECO:0000256" key="2">
    <source>
        <dbReference type="SAM" id="MobiDB-lite"/>
    </source>
</evidence>
<dbReference type="AlphaFoldDB" id="A0A8H5J4X1"/>
<reference evidence="3 4" key="1">
    <citation type="submission" date="2020-05" db="EMBL/GenBank/DDBJ databases">
        <title>Identification and distribution of gene clusters putatively required for synthesis of sphingolipid metabolism inhibitors in phylogenetically diverse species of the filamentous fungus Fusarium.</title>
        <authorList>
            <person name="Kim H.-S."/>
            <person name="Busman M."/>
            <person name="Brown D.W."/>
            <person name="Divon H."/>
            <person name="Uhlig S."/>
            <person name="Proctor R.H."/>
        </authorList>
    </citation>
    <scope>NUCLEOTIDE SEQUENCE [LARGE SCALE GENOMIC DNA]</scope>
    <source>
        <strain evidence="3 4">NRRL 25196</strain>
    </source>
</reference>
<dbReference type="InterPro" id="IPR052618">
    <property type="entry name" value="ComplexI_NDUFA12"/>
</dbReference>
<feature type="compositionally biased region" description="Basic and acidic residues" evidence="2">
    <location>
        <begin position="188"/>
        <end position="204"/>
    </location>
</feature>